<dbReference type="KEGG" id="mno:Mnod_4173"/>
<evidence type="ECO:0000313" key="2">
    <source>
        <dbReference type="EMBL" id="ACL59051.1"/>
    </source>
</evidence>
<dbReference type="PROSITE" id="PS51257">
    <property type="entry name" value="PROKAR_LIPOPROTEIN"/>
    <property type="match status" value="1"/>
</dbReference>
<keyword evidence="3" id="KW-1185">Reference proteome</keyword>
<gene>
    <name evidence="2" type="ordered locus">Mnod_4173</name>
</gene>
<dbReference type="Proteomes" id="UP000008207">
    <property type="component" value="Chromosome"/>
</dbReference>
<sequence length="111" mass="11641">MAERRRLETRLPFRSAGPALLLGLACGLASGAAAAAQDAERPLLLRIHPRGESSILSDGDDEAETVRRAIAAREAFEARITARARRAIASVCTGCLAPEAPVTGSIAPLRP</sequence>
<feature type="signal peptide" evidence="1">
    <location>
        <begin position="1"/>
        <end position="35"/>
    </location>
</feature>
<evidence type="ECO:0000313" key="3">
    <source>
        <dbReference type="Proteomes" id="UP000008207"/>
    </source>
</evidence>
<accession>B8IUZ3</accession>
<keyword evidence="1" id="KW-0732">Signal</keyword>
<proteinExistence type="predicted"/>
<dbReference type="RefSeq" id="WP_015930700.1">
    <property type="nucleotide sequence ID" value="NC_011894.1"/>
</dbReference>
<dbReference type="STRING" id="460265.Mnod_4173"/>
<dbReference type="AlphaFoldDB" id="B8IUZ3"/>
<feature type="chain" id="PRO_5002874411" evidence="1">
    <location>
        <begin position="36"/>
        <end position="111"/>
    </location>
</feature>
<protein>
    <submittedName>
        <fullName evidence="2">Uncharacterized protein</fullName>
    </submittedName>
</protein>
<reference evidence="2 3" key="1">
    <citation type="submission" date="2009-01" db="EMBL/GenBank/DDBJ databases">
        <title>Complete sequence of chromosome of Methylobacterium nodulans ORS 2060.</title>
        <authorList>
            <consortium name="US DOE Joint Genome Institute"/>
            <person name="Lucas S."/>
            <person name="Copeland A."/>
            <person name="Lapidus A."/>
            <person name="Glavina del Rio T."/>
            <person name="Dalin E."/>
            <person name="Tice H."/>
            <person name="Bruce D."/>
            <person name="Goodwin L."/>
            <person name="Pitluck S."/>
            <person name="Sims D."/>
            <person name="Brettin T."/>
            <person name="Detter J.C."/>
            <person name="Han C."/>
            <person name="Larimer F."/>
            <person name="Land M."/>
            <person name="Hauser L."/>
            <person name="Kyrpides N."/>
            <person name="Ivanova N."/>
            <person name="Marx C.J."/>
            <person name="Richardson P."/>
        </authorList>
    </citation>
    <scope>NUCLEOTIDE SEQUENCE [LARGE SCALE GENOMIC DNA]</scope>
    <source>
        <strain evidence="3">LMG 21967 / CNCM I-2342 / ORS 2060</strain>
    </source>
</reference>
<name>B8IUZ3_METNO</name>
<evidence type="ECO:0000256" key="1">
    <source>
        <dbReference type="SAM" id="SignalP"/>
    </source>
</evidence>
<dbReference type="HOGENOM" id="CLU_2155385_0_0_5"/>
<organism evidence="2 3">
    <name type="scientific">Methylobacterium nodulans (strain LMG 21967 / CNCM I-2342 / ORS 2060)</name>
    <dbReference type="NCBI Taxonomy" id="460265"/>
    <lineage>
        <taxon>Bacteria</taxon>
        <taxon>Pseudomonadati</taxon>
        <taxon>Pseudomonadota</taxon>
        <taxon>Alphaproteobacteria</taxon>
        <taxon>Hyphomicrobiales</taxon>
        <taxon>Methylobacteriaceae</taxon>
        <taxon>Methylobacterium</taxon>
    </lineage>
</organism>
<dbReference type="EMBL" id="CP001349">
    <property type="protein sequence ID" value="ACL59051.1"/>
    <property type="molecule type" value="Genomic_DNA"/>
</dbReference>